<comment type="caution">
    <text evidence="1">The sequence shown here is derived from an EMBL/GenBank/DDBJ whole genome shotgun (WGS) entry which is preliminary data.</text>
</comment>
<protein>
    <submittedName>
        <fullName evidence="1">Uncharacterized protein</fullName>
    </submittedName>
</protein>
<sequence length="51" mass="5954">MDAIVSMRKAIMLNADLYGHWKDRMKQMIRGINEDAWTSTEIGWEEPTIVT</sequence>
<organism evidence="1">
    <name type="scientific">Brassica cretica</name>
    <name type="common">Mustard</name>
    <dbReference type="NCBI Taxonomy" id="69181"/>
    <lineage>
        <taxon>Eukaryota</taxon>
        <taxon>Viridiplantae</taxon>
        <taxon>Streptophyta</taxon>
        <taxon>Embryophyta</taxon>
        <taxon>Tracheophyta</taxon>
        <taxon>Spermatophyta</taxon>
        <taxon>Magnoliopsida</taxon>
        <taxon>eudicotyledons</taxon>
        <taxon>Gunneridae</taxon>
        <taxon>Pentapetalae</taxon>
        <taxon>rosids</taxon>
        <taxon>malvids</taxon>
        <taxon>Brassicales</taxon>
        <taxon>Brassicaceae</taxon>
        <taxon>Brassiceae</taxon>
        <taxon>Brassica</taxon>
    </lineage>
</organism>
<proteinExistence type="predicted"/>
<evidence type="ECO:0000313" key="1">
    <source>
        <dbReference type="EMBL" id="KAF2548054.1"/>
    </source>
</evidence>
<gene>
    <name evidence="1" type="ORF">F2Q70_00022519</name>
</gene>
<name>A0A8S9GTP4_BRACR</name>
<dbReference type="AlphaFoldDB" id="A0A8S9GTP4"/>
<accession>A0A8S9GTP4</accession>
<dbReference type="EMBL" id="QGKY02001925">
    <property type="protein sequence ID" value="KAF2548054.1"/>
    <property type="molecule type" value="Genomic_DNA"/>
</dbReference>
<reference evidence="1" key="1">
    <citation type="submission" date="2019-12" db="EMBL/GenBank/DDBJ databases">
        <title>Genome sequencing and annotation of Brassica cretica.</title>
        <authorList>
            <person name="Studholme D.J."/>
            <person name="Sarris P.F."/>
        </authorList>
    </citation>
    <scope>NUCLEOTIDE SEQUENCE</scope>
    <source>
        <strain evidence="1">PFS-102/07</strain>
        <tissue evidence="1">Leaf</tissue>
    </source>
</reference>